<dbReference type="InterPro" id="IPR011990">
    <property type="entry name" value="TPR-like_helical_dom_sf"/>
</dbReference>
<dbReference type="SUPFAM" id="SSF48452">
    <property type="entry name" value="TPR-like"/>
    <property type="match status" value="1"/>
</dbReference>
<proteinExistence type="predicted"/>
<dbReference type="EMBL" id="VSSQ01000002">
    <property type="protein sequence ID" value="MPL56099.1"/>
    <property type="molecule type" value="Genomic_DNA"/>
</dbReference>
<dbReference type="Pfam" id="PF12969">
    <property type="entry name" value="DUF3857"/>
    <property type="match status" value="1"/>
</dbReference>
<evidence type="ECO:0008006" key="4">
    <source>
        <dbReference type="Google" id="ProtNLM"/>
    </source>
</evidence>
<dbReference type="Gene3D" id="3.10.620.30">
    <property type="match status" value="1"/>
</dbReference>
<dbReference type="Pfam" id="PF01841">
    <property type="entry name" value="Transglut_core"/>
    <property type="match status" value="1"/>
</dbReference>
<dbReference type="AlphaFoldDB" id="A0A644SN61"/>
<dbReference type="SUPFAM" id="SSF54001">
    <property type="entry name" value="Cysteine proteinases"/>
    <property type="match status" value="1"/>
</dbReference>
<dbReference type="Gene3D" id="1.25.40.10">
    <property type="entry name" value="Tetratricopeptide repeat domain"/>
    <property type="match status" value="2"/>
</dbReference>
<name>A0A644SN61_9ZZZZ</name>
<feature type="domain" description="DUF3857" evidence="2">
    <location>
        <begin position="735"/>
        <end position="821"/>
    </location>
</feature>
<dbReference type="Pfam" id="PF14559">
    <property type="entry name" value="TPR_19"/>
    <property type="match status" value="1"/>
</dbReference>
<gene>
    <name evidence="3" type="ORF">SDC9_01581</name>
</gene>
<dbReference type="InterPro" id="IPR002931">
    <property type="entry name" value="Transglutaminase-like"/>
</dbReference>
<sequence>MRKLLLTIFTFSFILLYSQNENYNKVWDLLLKNKRTEARNLYEKSLAHLKTKELDALYLDAIINLEEGKLNYDDEFVKNFIAISPNENYFRALFYMPFMMNRIAQNGIDDNFYKKIDLLSNSKFGNDFSVIYYKYYADKLRRENVSAKDNLQKIGAVNKWQFCGVFENLNGSGLDIEYEPETYAKNDKKFNANSNGMVHWYNAKDEDEDIIHFYANENEYGEGIMYAQTFIESPDDRTVLLELGSSSEFKAFLNDVEIVRSSDEYINEIGNYLVKVKLSKGMNRLLLKSELNNSTAIFALFSDEQKNRFTDLKYYNTYQNYQPKTLQEVNPEAKNFPYQDFLAQKIKENPSLISHQIMLAYADIMFNKNEKSRILLEELSKKYPNSSLLGFIWIGYYNNIADNQKALEIIKNIEINDQDYYYNVISKASDKDFLQTGSMDELQKLVEKSKKTKATAFTDLLEMMIEVRKSNISEIITILDKLIADSYNNEKYLKGFAQIYDVQKSNGNGAIQRLEKALEKRDNYELLLTLVDYYIDAKRDEDAKKILKKLSEAYPFINLYREKYAEILIKEKKYEEAMVEINRNLDNFPFSYNNLSTKGVLFGNLNNKEEAANYYKKSLSYNSGNDKVNQYLEDLTKKINDIDRVAVKDLYALAKQRRNTTHKGDLGVTTLLDEYIVNVLEEGGLKKRSSYIYEITSDAGIEELKEYSVNGVVKKAEIVKPNGSIVPAEENYGNIVFTNLAVGDVIILQYDVTERETGRFYKDFNEASYFNGYYPVVESTFTVISPENLKYNIVYNNGNVPFTSKKIEKKTYTTWTLKNLPQLSKEESFSKQYADIATSVNVGTLNSWKEIANWYSDLVKKVTNPDKITIDTFNKIFPKGTSGFTQYEIAQQIYDYIEKNVNYSSVNFRQSGYIPQRPSKTLVTKLGDCKDLSTLFMVLAQQAKISANLVLVSTNDNAKNYLTIPNIGFNHCIVKANLDGKEYFLEMTDKFLPFNSISNTNIRAKALVIGKDKTENENSVIIDLPYQNNLENKIAIKTEVNITEDKKIITAEYQNFGGQKAYYNDLFSESYSDDDRKSRVEEDLGSVLDKVISAQSIKLVSGKDLSSNPLVYEVKFNINEKPQTVGSLKLTQIPILIKPYTKNLIALENRKSEIDYVQYENINQYAEEIIINIPANSKFTEIPENKELTYKKHKYSIKYELISPNKLKITKLANPSWENVSVSEYPEFKKFASEVIQAEEQIIAYK</sequence>
<evidence type="ECO:0000259" key="1">
    <source>
        <dbReference type="Pfam" id="PF01841"/>
    </source>
</evidence>
<feature type="domain" description="Transglutaminase-like" evidence="1">
    <location>
        <begin position="885"/>
        <end position="980"/>
    </location>
</feature>
<dbReference type="InterPro" id="IPR038765">
    <property type="entry name" value="Papain-like_cys_pep_sf"/>
</dbReference>
<accession>A0A644SN61</accession>
<reference evidence="3" key="1">
    <citation type="submission" date="2019-08" db="EMBL/GenBank/DDBJ databases">
        <authorList>
            <person name="Kucharzyk K."/>
            <person name="Murdoch R.W."/>
            <person name="Higgins S."/>
            <person name="Loffler F."/>
        </authorList>
    </citation>
    <scope>NUCLEOTIDE SEQUENCE</scope>
</reference>
<protein>
    <recommendedName>
        <fullName evidence="4">Transglutaminase-like domain-containing protein</fullName>
    </recommendedName>
</protein>
<dbReference type="InterPro" id="IPR024618">
    <property type="entry name" value="DUF3857"/>
</dbReference>
<dbReference type="Gene3D" id="2.60.40.3140">
    <property type="match status" value="1"/>
</dbReference>
<evidence type="ECO:0000313" key="3">
    <source>
        <dbReference type="EMBL" id="MPL56099.1"/>
    </source>
</evidence>
<evidence type="ECO:0000259" key="2">
    <source>
        <dbReference type="Pfam" id="PF12969"/>
    </source>
</evidence>
<comment type="caution">
    <text evidence="3">The sequence shown here is derived from an EMBL/GenBank/DDBJ whole genome shotgun (WGS) entry which is preliminary data.</text>
</comment>
<organism evidence="3">
    <name type="scientific">bioreactor metagenome</name>
    <dbReference type="NCBI Taxonomy" id="1076179"/>
    <lineage>
        <taxon>unclassified sequences</taxon>
        <taxon>metagenomes</taxon>
        <taxon>ecological metagenomes</taxon>
    </lineage>
</organism>